<feature type="region of interest" description="Disordered" evidence="3">
    <location>
        <begin position="176"/>
        <end position="204"/>
    </location>
</feature>
<evidence type="ECO:0000313" key="5">
    <source>
        <dbReference type="EMBL" id="ADW03513.1"/>
    </source>
</evidence>
<name>A0A8D3WGL1_STRFA</name>
<evidence type="ECO:0000256" key="1">
    <source>
        <dbReference type="ARBA" id="ARBA00023125"/>
    </source>
</evidence>
<dbReference type="InterPro" id="IPR001647">
    <property type="entry name" value="HTH_TetR"/>
</dbReference>
<evidence type="ECO:0000256" key="3">
    <source>
        <dbReference type="SAM" id="MobiDB-lite"/>
    </source>
</evidence>
<accession>A0A8D3WGL1</accession>
<dbReference type="AlphaFoldDB" id="A0A8D3WGL1"/>
<dbReference type="SUPFAM" id="SSF46689">
    <property type="entry name" value="Homeodomain-like"/>
    <property type="match status" value="1"/>
</dbReference>
<keyword evidence="1 2" id="KW-0238">DNA-binding</keyword>
<feature type="domain" description="HTH tetR-type" evidence="4">
    <location>
        <begin position="2"/>
        <end position="62"/>
    </location>
</feature>
<evidence type="ECO:0000313" key="6">
    <source>
        <dbReference type="Proteomes" id="UP000002066"/>
    </source>
</evidence>
<proteinExistence type="predicted"/>
<dbReference type="Pfam" id="PF00440">
    <property type="entry name" value="TetR_N"/>
    <property type="match status" value="1"/>
</dbReference>
<reference evidence="5 6" key="1">
    <citation type="submission" date="2011-01" db="EMBL/GenBank/DDBJ databases">
        <title>Complete sequence of chromosome of Streptomyces flavogriseus ATCC 33331.</title>
        <authorList>
            <consortium name="US DOE Joint Genome Institute"/>
            <person name="Lucas S."/>
            <person name="Copeland A."/>
            <person name="Lapidus A."/>
            <person name="Cheng J.-F."/>
            <person name="Goodwin L."/>
            <person name="Pitluck S."/>
            <person name="Davenport K."/>
            <person name="Detter J.C."/>
            <person name="Han C."/>
            <person name="Tapia R."/>
            <person name="Land M."/>
            <person name="Hauser L."/>
            <person name="Kyrpides N."/>
            <person name="Ivanova N."/>
            <person name="Ovchinnikova G."/>
            <person name="Pagani I."/>
            <person name="Brumm P."/>
            <person name="Mead D."/>
            <person name="Woyke T."/>
        </authorList>
    </citation>
    <scope>NUCLEOTIDE SEQUENCE [LARGE SCALE GENOMIC DNA]</scope>
    <source>
        <strain evidence="6">ATCC 33331 / IAF-45CD</strain>
    </source>
</reference>
<dbReference type="Proteomes" id="UP000002066">
    <property type="component" value="Chromosome"/>
</dbReference>
<feature type="DNA-binding region" description="H-T-H motif" evidence="2">
    <location>
        <begin position="25"/>
        <end position="44"/>
    </location>
</feature>
<dbReference type="KEGG" id="sfa:Sfla_2079"/>
<protein>
    <submittedName>
        <fullName evidence="5">Regulatory protein TetR</fullName>
    </submittedName>
</protein>
<evidence type="ECO:0000259" key="4">
    <source>
        <dbReference type="PROSITE" id="PS50977"/>
    </source>
</evidence>
<dbReference type="PROSITE" id="PS50977">
    <property type="entry name" value="HTH_TETR_2"/>
    <property type="match status" value="1"/>
</dbReference>
<dbReference type="GO" id="GO:0003677">
    <property type="term" value="F:DNA binding"/>
    <property type="evidence" value="ECO:0007669"/>
    <property type="project" value="UniProtKB-UniRule"/>
</dbReference>
<dbReference type="OrthoDB" id="4371863at2"/>
<sequence>MPSAREALLDSAYAALTTLPWTAVRMVDVAAAAGVSRQTLYNEFGSKGGLARALVRRAADGYLDGVERTLGTHLAEGGGPAELARWTVRAAHGDVLVKALITGVWGDHLPRPDAAPAGRYGAPAPPTPTDMLALVRDRAVAVLGAGPSPRDPVRLELCCEVALRLALSYTLVPADSGPGPGITAPNRTAADRSHRRSPVRSTPA</sequence>
<dbReference type="Gene3D" id="1.10.357.10">
    <property type="entry name" value="Tetracycline Repressor, domain 2"/>
    <property type="match status" value="1"/>
</dbReference>
<evidence type="ECO:0000256" key="2">
    <source>
        <dbReference type="PROSITE-ProRule" id="PRU00335"/>
    </source>
</evidence>
<dbReference type="InterPro" id="IPR009057">
    <property type="entry name" value="Homeodomain-like_sf"/>
</dbReference>
<gene>
    <name evidence="5" type="ordered locus">Sfla_2079</name>
</gene>
<dbReference type="EMBL" id="CP002475">
    <property type="protein sequence ID" value="ADW03513.1"/>
    <property type="molecule type" value="Genomic_DNA"/>
</dbReference>
<organism evidence="5 6">
    <name type="scientific">Streptomyces pratensis (strain ATCC 33331 / IAF-45CD)</name>
    <dbReference type="NCBI Taxonomy" id="591167"/>
    <lineage>
        <taxon>Bacteria</taxon>
        <taxon>Bacillati</taxon>
        <taxon>Actinomycetota</taxon>
        <taxon>Actinomycetes</taxon>
        <taxon>Kitasatosporales</taxon>
        <taxon>Streptomycetaceae</taxon>
        <taxon>Streptomyces</taxon>
    </lineage>
</organism>